<comment type="caution">
    <text evidence="2">The sequence shown here is derived from an EMBL/GenBank/DDBJ whole genome shotgun (WGS) entry which is preliminary data.</text>
</comment>
<evidence type="ECO:0000313" key="3">
    <source>
        <dbReference type="Proteomes" id="UP001501047"/>
    </source>
</evidence>
<name>A0ABP3W6G7_CLOSU</name>
<protein>
    <recommendedName>
        <fullName evidence="1">Resolvase/invertase-type recombinase catalytic domain-containing protein</fullName>
    </recommendedName>
</protein>
<dbReference type="Pfam" id="PF00239">
    <property type="entry name" value="Resolvase"/>
    <property type="match status" value="1"/>
</dbReference>
<dbReference type="InterPro" id="IPR006119">
    <property type="entry name" value="Resolv_N"/>
</dbReference>
<feature type="domain" description="Resolvase/invertase-type recombinase catalytic" evidence="1">
    <location>
        <begin position="10"/>
        <end position="77"/>
    </location>
</feature>
<sequence>MLFHSYDNLFDIILVKPISRFGRNSIDLLDAENKLRGSGINIFHQENLSANEIDNDLLVSMLIAIAQVESESNSEAIK</sequence>
<reference evidence="3" key="1">
    <citation type="journal article" date="2019" name="Int. J. Syst. Evol. Microbiol.">
        <title>The Global Catalogue of Microorganisms (GCM) 10K type strain sequencing project: providing services to taxonomists for standard genome sequencing and annotation.</title>
        <authorList>
            <consortium name="The Broad Institute Genomics Platform"/>
            <consortium name="The Broad Institute Genome Sequencing Center for Infectious Disease"/>
            <person name="Wu L."/>
            <person name="Ma J."/>
        </authorList>
    </citation>
    <scope>NUCLEOTIDE SEQUENCE [LARGE SCALE GENOMIC DNA]</scope>
    <source>
        <strain evidence="3">JCM 1417</strain>
    </source>
</reference>
<dbReference type="Proteomes" id="UP001501047">
    <property type="component" value="Unassembled WGS sequence"/>
</dbReference>
<dbReference type="EMBL" id="BAAACI010000008">
    <property type="protein sequence ID" value="GAA0778487.1"/>
    <property type="molecule type" value="Genomic_DNA"/>
</dbReference>
<proteinExistence type="predicted"/>
<keyword evidence="3" id="KW-1185">Reference proteome</keyword>
<evidence type="ECO:0000313" key="2">
    <source>
        <dbReference type="EMBL" id="GAA0778487.1"/>
    </source>
</evidence>
<organism evidence="2 3">
    <name type="scientific">Clostridium subterminale</name>
    <dbReference type="NCBI Taxonomy" id="1550"/>
    <lineage>
        <taxon>Bacteria</taxon>
        <taxon>Bacillati</taxon>
        <taxon>Bacillota</taxon>
        <taxon>Clostridia</taxon>
        <taxon>Eubacteriales</taxon>
        <taxon>Clostridiaceae</taxon>
        <taxon>Clostridium</taxon>
    </lineage>
</organism>
<dbReference type="InterPro" id="IPR036162">
    <property type="entry name" value="Resolvase-like_N_sf"/>
</dbReference>
<dbReference type="Gene3D" id="3.40.50.1390">
    <property type="entry name" value="Resolvase, N-terminal catalytic domain"/>
    <property type="match status" value="1"/>
</dbReference>
<accession>A0ABP3W6G7</accession>
<dbReference type="SUPFAM" id="SSF53041">
    <property type="entry name" value="Resolvase-like"/>
    <property type="match status" value="1"/>
</dbReference>
<evidence type="ECO:0000259" key="1">
    <source>
        <dbReference type="Pfam" id="PF00239"/>
    </source>
</evidence>
<gene>
    <name evidence="2" type="ORF">GCM10008908_35520</name>
</gene>